<keyword evidence="2" id="KW-1185">Reference proteome</keyword>
<dbReference type="EMBL" id="QTSX02000072">
    <property type="protein sequence ID" value="KAJ9089004.1"/>
    <property type="molecule type" value="Genomic_DNA"/>
</dbReference>
<comment type="caution">
    <text evidence="1">The sequence shown here is derived from an EMBL/GenBank/DDBJ whole genome shotgun (WGS) entry which is preliminary data.</text>
</comment>
<evidence type="ECO:0000313" key="2">
    <source>
        <dbReference type="Proteomes" id="UP001165960"/>
    </source>
</evidence>
<proteinExistence type="predicted"/>
<gene>
    <name evidence="1" type="ORF">DSO57_1017282</name>
</gene>
<reference evidence="1" key="1">
    <citation type="submission" date="2022-04" db="EMBL/GenBank/DDBJ databases">
        <title>Genome of the entomopathogenic fungus Entomophthora muscae.</title>
        <authorList>
            <person name="Elya C."/>
            <person name="Lovett B.R."/>
            <person name="Lee E."/>
            <person name="Macias A.M."/>
            <person name="Hajek A.E."/>
            <person name="De Bivort B.L."/>
            <person name="Kasson M.T."/>
            <person name="De Fine Licht H.H."/>
            <person name="Stajich J.E."/>
        </authorList>
    </citation>
    <scope>NUCLEOTIDE SEQUENCE</scope>
    <source>
        <strain evidence="1">Berkeley</strain>
    </source>
</reference>
<name>A0ACC2UPF4_9FUNG</name>
<sequence length="376" mass="43036">MDEFVFLLPRPDWQPDEQSSFCNRCHTYFSLFLRKHHCRHCGLVYCHLCCSRKTPLRQLGYLEQVKVCESCFELAYLISYVLNYESKTTQLHGARGLYEILVKHDEDQMKTLIQNGGFEAFIFLSQRSLSPDIHLLSMMALRYLLENDDLVAFISEKKSAQRYEHTFSILVKSITAILEGYMLVPEVKEEEFGARCIRRIIFNAVLTGSRLVFLLAPYPHLNELILKSKWLYLFLDALEQAVDDCGFTLPPGPNLDSELQVSASSVFQKSFYSRAFSTQTLLKTRSTNNSTASDDLWIDALELQVVASGTICMLSSLASKEESVRFNSFEVKTRIANLISRYPNPSEPESFHFQPSVSIALDNLNHTLKILDANSF</sequence>
<organism evidence="1 2">
    <name type="scientific">Entomophthora muscae</name>
    <dbReference type="NCBI Taxonomy" id="34485"/>
    <lineage>
        <taxon>Eukaryota</taxon>
        <taxon>Fungi</taxon>
        <taxon>Fungi incertae sedis</taxon>
        <taxon>Zoopagomycota</taxon>
        <taxon>Entomophthoromycotina</taxon>
        <taxon>Entomophthoromycetes</taxon>
        <taxon>Entomophthorales</taxon>
        <taxon>Entomophthoraceae</taxon>
        <taxon>Entomophthora</taxon>
    </lineage>
</organism>
<dbReference type="Proteomes" id="UP001165960">
    <property type="component" value="Unassembled WGS sequence"/>
</dbReference>
<evidence type="ECO:0000313" key="1">
    <source>
        <dbReference type="EMBL" id="KAJ9089004.1"/>
    </source>
</evidence>
<protein>
    <submittedName>
        <fullName evidence="1">Uncharacterized protein</fullName>
    </submittedName>
</protein>
<accession>A0ACC2UPF4</accession>